<gene>
    <name evidence="9" type="ORF">VaNZ11_014860</name>
</gene>
<dbReference type="SUPFAM" id="SSF57938">
    <property type="entry name" value="DnaJ/Hsp40 cysteine-rich domain"/>
    <property type="match status" value="1"/>
</dbReference>
<name>A0ABQ5SKR6_9CHLO</name>
<feature type="domain" description="CR-type" evidence="8">
    <location>
        <begin position="168"/>
        <end position="256"/>
    </location>
</feature>
<dbReference type="InterPro" id="IPR001305">
    <property type="entry name" value="HSP_DnaJ_Cys-rich_dom"/>
</dbReference>
<dbReference type="PRINTS" id="PR00625">
    <property type="entry name" value="JDOMAIN"/>
</dbReference>
<sequence length="426" mass="44110">MQVGICSLPVHKSRVFIFPKPSRIVILRSSSRADGGHTRRPHTLYGLLGIKRSATPAEVRAAYRNAARQLHPDTNASPAAQEDFQRIKAAYEILGDSRLRNLYDNVGLKALGPKFATLWSYLGNGLDDAGAPGGEQRGVRACGPSGGGFRGRDVHLVLGIMLSEAAQGTDKVLSYAAMATCEDCQGSGCSSAPPACSVCGGSGQILKSQYLGAADSGQFAGTKVLGLDTCPACAGSGRVEQPPCTSCSGRGRRLSSRDLAVSIPAGVERGQVLRVGGEGGAGRCGGAAGDLLVRLEVYPDPNLERRGYDLHSSLALDVFVAVLGGAVEVETVRGTRVLQVPPGSQPGDVLCLTGAGIVRAVPGGGGILRGDHYFTLAVRLPSAHELCGASQKLLQELAVLDSTLRLKRRSGLKDECRAAAAGSSGG</sequence>
<dbReference type="PANTHER" id="PTHR43096">
    <property type="entry name" value="DNAJ HOMOLOG 1, MITOCHONDRIAL-RELATED"/>
    <property type="match status" value="1"/>
</dbReference>
<dbReference type="PROSITE" id="PS00636">
    <property type="entry name" value="DNAJ_1"/>
    <property type="match status" value="1"/>
</dbReference>
<protein>
    <recommendedName>
        <fullName evidence="11">Molecular chaperone</fullName>
    </recommendedName>
</protein>
<evidence type="ECO:0000313" key="10">
    <source>
        <dbReference type="Proteomes" id="UP001165090"/>
    </source>
</evidence>
<evidence type="ECO:0000256" key="2">
    <source>
        <dbReference type="ARBA" id="ARBA00022737"/>
    </source>
</evidence>
<dbReference type="InterPro" id="IPR036869">
    <property type="entry name" value="J_dom_sf"/>
</dbReference>
<dbReference type="CDD" id="cd10719">
    <property type="entry name" value="DnaJ_zf"/>
    <property type="match status" value="1"/>
</dbReference>
<evidence type="ECO:0000256" key="6">
    <source>
        <dbReference type="PROSITE-ProRule" id="PRU00546"/>
    </source>
</evidence>
<evidence type="ECO:0000256" key="4">
    <source>
        <dbReference type="ARBA" id="ARBA00022833"/>
    </source>
</evidence>
<evidence type="ECO:0000259" key="8">
    <source>
        <dbReference type="PROSITE" id="PS51188"/>
    </source>
</evidence>
<evidence type="ECO:0008006" key="11">
    <source>
        <dbReference type="Google" id="ProtNLM"/>
    </source>
</evidence>
<dbReference type="CDD" id="cd10747">
    <property type="entry name" value="DnaJ_C"/>
    <property type="match status" value="1"/>
</dbReference>
<proteinExistence type="inferred from homology"/>
<dbReference type="Gene3D" id="1.10.287.110">
    <property type="entry name" value="DnaJ domain"/>
    <property type="match status" value="1"/>
</dbReference>
<evidence type="ECO:0000313" key="9">
    <source>
        <dbReference type="EMBL" id="GLI70085.1"/>
    </source>
</evidence>
<dbReference type="InterPro" id="IPR008971">
    <property type="entry name" value="HSP40/DnaJ_pept-bd"/>
</dbReference>
<evidence type="ECO:0000256" key="3">
    <source>
        <dbReference type="ARBA" id="ARBA00022771"/>
    </source>
</evidence>
<feature type="domain" description="J" evidence="7">
    <location>
        <begin position="43"/>
        <end position="107"/>
    </location>
</feature>
<dbReference type="HAMAP" id="MF_01152">
    <property type="entry name" value="DnaJ"/>
    <property type="match status" value="1"/>
</dbReference>
<dbReference type="Pfam" id="PF00226">
    <property type="entry name" value="DnaJ"/>
    <property type="match status" value="1"/>
</dbReference>
<dbReference type="InterPro" id="IPR036410">
    <property type="entry name" value="HSP_DnaJ_Cys-rich_dom_sf"/>
</dbReference>
<dbReference type="Proteomes" id="UP001165090">
    <property type="component" value="Unassembled WGS sequence"/>
</dbReference>
<reference evidence="9 10" key="1">
    <citation type="journal article" date="2023" name="IScience">
        <title>Expanded male sex-determining region conserved during the evolution of homothallism in the green alga Volvox.</title>
        <authorList>
            <person name="Yamamoto K."/>
            <person name="Matsuzaki R."/>
            <person name="Mahakham W."/>
            <person name="Heman W."/>
            <person name="Sekimoto H."/>
            <person name="Kawachi M."/>
            <person name="Minakuchi Y."/>
            <person name="Toyoda A."/>
            <person name="Nozaki H."/>
        </authorList>
    </citation>
    <scope>NUCLEOTIDE SEQUENCE [LARGE SCALE GENOMIC DNA]</scope>
    <source>
        <strain evidence="9 10">NIES-4468</strain>
    </source>
</reference>
<keyword evidence="2" id="KW-0677">Repeat</keyword>
<dbReference type="InterPro" id="IPR018253">
    <property type="entry name" value="DnaJ_domain_CS"/>
</dbReference>
<dbReference type="InterPro" id="IPR001623">
    <property type="entry name" value="DnaJ_domain"/>
</dbReference>
<keyword evidence="5" id="KW-0143">Chaperone</keyword>
<feature type="zinc finger region" description="CR-type" evidence="6">
    <location>
        <begin position="168"/>
        <end position="256"/>
    </location>
</feature>
<dbReference type="PANTHER" id="PTHR43096:SF52">
    <property type="entry name" value="DNAJ HOMOLOG 1, MITOCHONDRIAL-RELATED"/>
    <property type="match status" value="1"/>
</dbReference>
<dbReference type="Pfam" id="PF01556">
    <property type="entry name" value="DnaJ_C"/>
    <property type="match status" value="1"/>
</dbReference>
<keyword evidence="4 6" id="KW-0862">Zinc</keyword>
<keyword evidence="1 6" id="KW-0479">Metal-binding</keyword>
<dbReference type="PROSITE" id="PS51188">
    <property type="entry name" value="ZF_CR"/>
    <property type="match status" value="1"/>
</dbReference>
<evidence type="ECO:0000259" key="7">
    <source>
        <dbReference type="PROSITE" id="PS50076"/>
    </source>
</evidence>
<dbReference type="Gene3D" id="6.20.20.10">
    <property type="match status" value="2"/>
</dbReference>
<keyword evidence="3 6" id="KW-0863">Zinc-finger</keyword>
<dbReference type="SUPFAM" id="SSF49493">
    <property type="entry name" value="HSP40/DnaJ peptide-binding domain"/>
    <property type="match status" value="2"/>
</dbReference>
<dbReference type="Gene3D" id="2.60.260.20">
    <property type="entry name" value="Urease metallochaperone UreE, N-terminal domain"/>
    <property type="match status" value="2"/>
</dbReference>
<dbReference type="EMBL" id="BSDZ01000089">
    <property type="protein sequence ID" value="GLI70085.1"/>
    <property type="molecule type" value="Genomic_DNA"/>
</dbReference>
<dbReference type="InterPro" id="IPR012724">
    <property type="entry name" value="DnaJ"/>
</dbReference>
<dbReference type="InterPro" id="IPR002939">
    <property type="entry name" value="DnaJ_C"/>
</dbReference>
<dbReference type="PROSITE" id="PS50076">
    <property type="entry name" value="DNAJ_2"/>
    <property type="match status" value="1"/>
</dbReference>
<comment type="caution">
    <text evidence="9">The sequence shown here is derived from an EMBL/GenBank/DDBJ whole genome shotgun (WGS) entry which is preliminary data.</text>
</comment>
<organism evidence="9 10">
    <name type="scientific">Volvox africanus</name>
    <dbReference type="NCBI Taxonomy" id="51714"/>
    <lineage>
        <taxon>Eukaryota</taxon>
        <taxon>Viridiplantae</taxon>
        <taxon>Chlorophyta</taxon>
        <taxon>core chlorophytes</taxon>
        <taxon>Chlorophyceae</taxon>
        <taxon>CS clade</taxon>
        <taxon>Chlamydomonadales</taxon>
        <taxon>Volvocaceae</taxon>
        <taxon>Volvox</taxon>
    </lineage>
</organism>
<dbReference type="SUPFAM" id="SSF46565">
    <property type="entry name" value="Chaperone J-domain"/>
    <property type="match status" value="1"/>
</dbReference>
<dbReference type="CDD" id="cd06257">
    <property type="entry name" value="DnaJ"/>
    <property type="match status" value="1"/>
</dbReference>
<accession>A0ABQ5SKR6</accession>
<dbReference type="SMART" id="SM00271">
    <property type="entry name" value="DnaJ"/>
    <property type="match status" value="1"/>
</dbReference>
<evidence type="ECO:0000256" key="1">
    <source>
        <dbReference type="ARBA" id="ARBA00022723"/>
    </source>
</evidence>
<evidence type="ECO:0000256" key="5">
    <source>
        <dbReference type="ARBA" id="ARBA00023186"/>
    </source>
</evidence>
<keyword evidence="10" id="KW-1185">Reference proteome</keyword>